<evidence type="ECO:0000256" key="7">
    <source>
        <dbReference type="ARBA" id="ARBA00023163"/>
    </source>
</evidence>
<accession>A0A669F4U2</accession>
<proteinExistence type="inferred from homology"/>
<name>A0A669F4U2_ORENI</name>
<evidence type="ECO:0000256" key="3">
    <source>
        <dbReference type="ARBA" id="ARBA00022771"/>
    </source>
</evidence>
<dbReference type="InParanoid" id="A0A669F4U2"/>
<dbReference type="Ensembl" id="ENSONIT00000088191.1">
    <property type="protein sequence ID" value="ENSONIP00000078949.1"/>
    <property type="gene ID" value="ENSONIG00000027663.1"/>
</dbReference>
<keyword evidence="6 8" id="KW-0238">DNA-binding</keyword>
<dbReference type="SUPFAM" id="SSF57716">
    <property type="entry name" value="Glucocorticoid receptor-like (DNA-binding domain)"/>
    <property type="match status" value="1"/>
</dbReference>
<evidence type="ECO:0000259" key="11">
    <source>
        <dbReference type="PROSITE" id="PS50950"/>
    </source>
</evidence>
<dbReference type="GO" id="GO:0008270">
    <property type="term" value="F:zinc ion binding"/>
    <property type="evidence" value="ECO:0007669"/>
    <property type="project" value="UniProtKB-KW"/>
</dbReference>
<evidence type="ECO:0000256" key="1">
    <source>
        <dbReference type="ARBA" id="ARBA00010940"/>
    </source>
</evidence>
<comment type="subcellular location">
    <subcellularLocation>
        <location evidence="9">Nucleus</location>
    </subcellularLocation>
</comment>
<keyword evidence="7 9" id="KW-0804">Transcription</keyword>
<feature type="region of interest" description="Disordered" evidence="10">
    <location>
        <begin position="101"/>
        <end position="161"/>
    </location>
</feature>
<evidence type="ECO:0000256" key="6">
    <source>
        <dbReference type="ARBA" id="ARBA00023125"/>
    </source>
</evidence>
<dbReference type="InterPro" id="IPR006612">
    <property type="entry name" value="THAP_Znf"/>
</dbReference>
<dbReference type="SUPFAM" id="SSF144074">
    <property type="entry name" value="E2F-DP heterodimerization region"/>
    <property type="match status" value="1"/>
</dbReference>
<sequence>MVKCVVSGCPNRVAHYTRGAFQPPPKRFFNFPKDPTRVQVWLAALRETHREDSGEELLICEDHFLPEDICRKGVTSDAIPLMPPYLDGRLGLLSAWEVDSSEEDEQWHAGGCSNDREEDEFREERPTAPNPRQQDPGLDLDDPAEADNVSASLQQSSEHGKPLGSLTRGFLELLLAAPDGSLDVRLVAANLQTSVQQVHNIARVLDGISLIQRESAHKIKWIGWSSISSFLWRNQQMFHREIQKLKLVEEALDGFIRTCAQQLFSLTDDVENSSLAYVTFKDISRLGVFRDQTAIIVKAPEDTKLDVPAPTEECVELRLKAVKGPILVMTCEVGSDDAVTSDPTQRITSFLTLNESRIRTTALHESMEKKTKLVCSFGSDVEKESVKKFQIQITSKA</sequence>
<dbReference type="PANTHER" id="PTHR12081:SF19">
    <property type="entry name" value="TRANSCRIPTION FACTOR E2F6"/>
    <property type="match status" value="1"/>
</dbReference>
<dbReference type="InterPro" id="IPR036388">
    <property type="entry name" value="WH-like_DNA-bd_sf"/>
</dbReference>
<dbReference type="PANTHER" id="PTHR12081">
    <property type="entry name" value="TRANSCRIPTION FACTOR E2F"/>
    <property type="match status" value="1"/>
</dbReference>
<protein>
    <submittedName>
        <fullName evidence="12">Transcription factor E2F6</fullName>
    </submittedName>
</protein>
<reference evidence="12" key="2">
    <citation type="submission" date="2025-08" db="UniProtKB">
        <authorList>
            <consortium name="Ensembl"/>
        </authorList>
    </citation>
    <scope>IDENTIFICATION</scope>
</reference>
<evidence type="ECO:0000256" key="4">
    <source>
        <dbReference type="ARBA" id="ARBA00022833"/>
    </source>
</evidence>
<keyword evidence="13" id="KW-1185">Reference proteome</keyword>
<evidence type="ECO:0000256" key="9">
    <source>
        <dbReference type="RuleBase" id="RU003796"/>
    </source>
</evidence>
<gene>
    <name evidence="12" type="primary">LOC100690023</name>
</gene>
<dbReference type="Gene3D" id="6.10.250.540">
    <property type="match status" value="1"/>
</dbReference>
<evidence type="ECO:0000313" key="12">
    <source>
        <dbReference type="Ensembl" id="ENSONIP00000078949.1"/>
    </source>
</evidence>
<keyword evidence="5 9" id="KW-0805">Transcription regulation</keyword>
<dbReference type="InterPro" id="IPR003316">
    <property type="entry name" value="E2F_WHTH_DNA-bd_dom"/>
</dbReference>
<dbReference type="Pfam" id="PF05485">
    <property type="entry name" value="THAP"/>
    <property type="match status" value="1"/>
</dbReference>
<dbReference type="Pfam" id="PF02319">
    <property type="entry name" value="WHD_E2F_TDP"/>
    <property type="match status" value="1"/>
</dbReference>
<keyword evidence="9" id="KW-0539">Nucleus</keyword>
<dbReference type="Gene3D" id="1.10.10.10">
    <property type="entry name" value="Winged helix-like DNA-binding domain superfamily/Winged helix DNA-binding domain"/>
    <property type="match status" value="1"/>
</dbReference>
<dbReference type="OMA" id="LFKSCAQ"/>
<dbReference type="GO" id="GO:0000981">
    <property type="term" value="F:DNA-binding transcription factor activity, RNA polymerase II-specific"/>
    <property type="evidence" value="ECO:0007669"/>
    <property type="project" value="TreeGrafter"/>
</dbReference>
<reference evidence="12" key="3">
    <citation type="submission" date="2025-09" db="UniProtKB">
        <authorList>
            <consortium name="Ensembl"/>
        </authorList>
    </citation>
    <scope>IDENTIFICATION</scope>
</reference>
<dbReference type="Proteomes" id="UP000005207">
    <property type="component" value="Linkage group LG15"/>
</dbReference>
<dbReference type="PROSITE" id="PS50950">
    <property type="entry name" value="ZF_THAP"/>
    <property type="match status" value="1"/>
</dbReference>
<dbReference type="Pfam" id="PF16421">
    <property type="entry name" value="E2F_CC-MB"/>
    <property type="match status" value="1"/>
</dbReference>
<dbReference type="SMART" id="SM00692">
    <property type="entry name" value="DM3"/>
    <property type="match status" value="1"/>
</dbReference>
<dbReference type="InterPro" id="IPR015633">
    <property type="entry name" value="E2F"/>
</dbReference>
<dbReference type="FunCoup" id="A0A669F4U2">
    <property type="interactions" value="400"/>
</dbReference>
<dbReference type="SMART" id="SM01372">
    <property type="entry name" value="E2F_TDP"/>
    <property type="match status" value="1"/>
</dbReference>
<feature type="domain" description="THAP-type" evidence="11">
    <location>
        <begin position="1"/>
        <end position="83"/>
    </location>
</feature>
<reference evidence="13" key="1">
    <citation type="submission" date="2012-01" db="EMBL/GenBank/DDBJ databases">
        <title>The Genome Sequence of Oreochromis niloticus (Nile Tilapia).</title>
        <authorList>
            <consortium name="Broad Institute Genome Assembly Team"/>
            <consortium name="Broad Institute Sequencing Platform"/>
            <person name="Di Palma F."/>
            <person name="Johnson J."/>
            <person name="Lander E.S."/>
            <person name="Lindblad-Toh K."/>
        </authorList>
    </citation>
    <scope>NUCLEOTIDE SEQUENCE [LARGE SCALE GENOMIC DNA]</scope>
</reference>
<dbReference type="GO" id="GO:0000978">
    <property type="term" value="F:RNA polymerase II cis-regulatory region sequence-specific DNA binding"/>
    <property type="evidence" value="ECO:0007669"/>
    <property type="project" value="InterPro"/>
</dbReference>
<organism evidence="12 13">
    <name type="scientific">Oreochromis niloticus</name>
    <name type="common">Nile tilapia</name>
    <name type="synonym">Tilapia nilotica</name>
    <dbReference type="NCBI Taxonomy" id="8128"/>
    <lineage>
        <taxon>Eukaryota</taxon>
        <taxon>Metazoa</taxon>
        <taxon>Chordata</taxon>
        <taxon>Craniata</taxon>
        <taxon>Vertebrata</taxon>
        <taxon>Euteleostomi</taxon>
        <taxon>Actinopterygii</taxon>
        <taxon>Neopterygii</taxon>
        <taxon>Teleostei</taxon>
        <taxon>Neoteleostei</taxon>
        <taxon>Acanthomorphata</taxon>
        <taxon>Ovalentaria</taxon>
        <taxon>Cichlomorphae</taxon>
        <taxon>Cichliformes</taxon>
        <taxon>Cichlidae</taxon>
        <taxon>African cichlids</taxon>
        <taxon>Pseudocrenilabrinae</taxon>
        <taxon>Oreochromini</taxon>
        <taxon>Oreochromis</taxon>
    </lineage>
</organism>
<comment type="similarity">
    <text evidence="1 9">Belongs to the E2F/DP family.</text>
</comment>
<dbReference type="AlphaFoldDB" id="A0A669F4U2"/>
<dbReference type="GO" id="GO:0046983">
    <property type="term" value="F:protein dimerization activity"/>
    <property type="evidence" value="ECO:0007669"/>
    <property type="project" value="InterPro"/>
</dbReference>
<keyword evidence="2" id="KW-0479">Metal-binding</keyword>
<dbReference type="GeneTree" id="ENSGT00940000155734"/>
<evidence type="ECO:0000256" key="2">
    <source>
        <dbReference type="ARBA" id="ARBA00022723"/>
    </source>
</evidence>
<dbReference type="GO" id="GO:0090575">
    <property type="term" value="C:RNA polymerase II transcription regulator complex"/>
    <property type="evidence" value="ECO:0007669"/>
    <property type="project" value="TreeGrafter"/>
</dbReference>
<evidence type="ECO:0000256" key="8">
    <source>
        <dbReference type="PROSITE-ProRule" id="PRU00309"/>
    </source>
</evidence>
<evidence type="ECO:0000313" key="13">
    <source>
        <dbReference type="Proteomes" id="UP000005207"/>
    </source>
</evidence>
<dbReference type="InterPro" id="IPR037241">
    <property type="entry name" value="E2F-DP_heterodim"/>
</dbReference>
<dbReference type="InterPro" id="IPR032198">
    <property type="entry name" value="E2F_CC-MB"/>
</dbReference>
<evidence type="ECO:0000256" key="10">
    <source>
        <dbReference type="SAM" id="MobiDB-lite"/>
    </source>
</evidence>
<keyword evidence="4" id="KW-0862">Zinc</keyword>
<keyword evidence="3 8" id="KW-0863">Zinc-finger</keyword>
<evidence type="ECO:0000256" key="5">
    <source>
        <dbReference type="ARBA" id="ARBA00023015"/>
    </source>
</evidence>
<dbReference type="CDD" id="cd14660">
    <property type="entry name" value="E2F_DD"/>
    <property type="match status" value="1"/>
</dbReference>
<dbReference type="SMART" id="SM00980">
    <property type="entry name" value="THAP"/>
    <property type="match status" value="1"/>
</dbReference>